<name>A0A0K6H123_9GAMM</name>
<evidence type="ECO:0000313" key="3">
    <source>
        <dbReference type="Proteomes" id="UP000182598"/>
    </source>
</evidence>
<organism evidence="2 3">
    <name type="scientific">Pseudidiomarina woesei</name>
    <dbReference type="NCBI Taxonomy" id="1381080"/>
    <lineage>
        <taxon>Bacteria</taxon>
        <taxon>Pseudomonadati</taxon>
        <taxon>Pseudomonadota</taxon>
        <taxon>Gammaproteobacteria</taxon>
        <taxon>Alteromonadales</taxon>
        <taxon>Idiomarinaceae</taxon>
        <taxon>Pseudidiomarina</taxon>
    </lineage>
</organism>
<dbReference type="EMBL" id="CYHB01000002">
    <property type="protein sequence ID" value="CUA84464.1"/>
    <property type="molecule type" value="Genomic_DNA"/>
</dbReference>
<gene>
    <name evidence="2" type="ORF">Ga0061064_0909</name>
</gene>
<accession>A0A0K6H123</accession>
<dbReference type="Proteomes" id="UP000182598">
    <property type="component" value="Unassembled WGS sequence"/>
</dbReference>
<evidence type="ECO:0000256" key="1">
    <source>
        <dbReference type="SAM" id="Phobius"/>
    </source>
</evidence>
<dbReference type="AlphaFoldDB" id="A0A0K6H123"/>
<dbReference type="OrthoDB" id="6227277at2"/>
<protein>
    <submittedName>
        <fullName evidence="2">Anti-sigma-K factor rskA</fullName>
    </submittedName>
</protein>
<keyword evidence="3" id="KW-1185">Reference proteome</keyword>
<evidence type="ECO:0000313" key="2">
    <source>
        <dbReference type="EMBL" id="CUA84464.1"/>
    </source>
</evidence>
<sequence>MKTPNNSTTKNAAEQLDALLRDAVQQGGEIHPPKDLWRGIEASISRDQLRDKLPNSKSPWAWFSGVAAAAFVGFGVLMGTLMHTPASNQNDTLHSSANLLAMVNTQHQQQRDILLANYEAAGLTPTFSELELELKQLRDAAIQVTQQLQSEPNNAELWQFLQWLHQQELDLLKTMYLQTPSYQQI</sequence>
<feature type="transmembrane region" description="Helical" evidence="1">
    <location>
        <begin position="60"/>
        <end position="81"/>
    </location>
</feature>
<keyword evidence="1" id="KW-0472">Membrane</keyword>
<keyword evidence="1" id="KW-1133">Transmembrane helix</keyword>
<dbReference type="RefSeq" id="WP_055438596.1">
    <property type="nucleotide sequence ID" value="NZ_CYHB01000002.1"/>
</dbReference>
<reference evidence="3" key="1">
    <citation type="submission" date="2015-08" db="EMBL/GenBank/DDBJ databases">
        <authorList>
            <person name="Varghese N."/>
        </authorList>
    </citation>
    <scope>NUCLEOTIDE SEQUENCE [LARGE SCALE GENOMIC DNA]</scope>
    <source>
        <strain evidence="3">DSM 27808</strain>
    </source>
</reference>
<proteinExistence type="predicted"/>
<keyword evidence="1" id="KW-0812">Transmembrane</keyword>